<organism evidence="6 7">
    <name type="scientific">Phenylobacterium ferrooxidans</name>
    <dbReference type="NCBI Taxonomy" id="2982689"/>
    <lineage>
        <taxon>Bacteria</taxon>
        <taxon>Pseudomonadati</taxon>
        <taxon>Pseudomonadota</taxon>
        <taxon>Alphaproteobacteria</taxon>
        <taxon>Caulobacterales</taxon>
        <taxon>Caulobacteraceae</taxon>
        <taxon>Phenylobacterium</taxon>
    </lineage>
</organism>
<comment type="caution">
    <text evidence="6">The sequence shown here is derived from an EMBL/GenBank/DDBJ whole genome shotgun (WGS) entry which is preliminary data.</text>
</comment>
<reference evidence="6 7" key="1">
    <citation type="submission" date="2022-09" db="EMBL/GenBank/DDBJ databases">
        <title>New species of Phenylobacterium.</title>
        <authorList>
            <person name="Mieszkin S."/>
        </authorList>
    </citation>
    <scope>NUCLEOTIDE SEQUENCE [LARGE SCALE GENOMIC DNA]</scope>
    <source>
        <strain evidence="6 7">HK31-G</strain>
    </source>
</reference>
<name>A0ABW6CMA5_9CAUL</name>
<proteinExistence type="predicted"/>
<keyword evidence="4" id="KW-0560">Oxidoreductase</keyword>
<evidence type="ECO:0000313" key="7">
    <source>
        <dbReference type="Proteomes" id="UP001598130"/>
    </source>
</evidence>
<evidence type="ECO:0000256" key="3">
    <source>
        <dbReference type="ARBA" id="ARBA00022827"/>
    </source>
</evidence>
<keyword evidence="2" id="KW-0285">Flavoprotein</keyword>
<dbReference type="InterPro" id="IPR036188">
    <property type="entry name" value="FAD/NAD-bd_sf"/>
</dbReference>
<keyword evidence="7" id="KW-1185">Reference proteome</keyword>
<keyword evidence="3" id="KW-0274">FAD</keyword>
<evidence type="ECO:0000256" key="2">
    <source>
        <dbReference type="ARBA" id="ARBA00022630"/>
    </source>
</evidence>
<dbReference type="PANTHER" id="PTHR42913:SF9">
    <property type="entry name" value="SLR1591 PROTEIN"/>
    <property type="match status" value="1"/>
</dbReference>
<dbReference type="InterPro" id="IPR051169">
    <property type="entry name" value="NADH-Q_oxidoreductase"/>
</dbReference>
<evidence type="ECO:0000256" key="1">
    <source>
        <dbReference type="ARBA" id="ARBA00001974"/>
    </source>
</evidence>
<evidence type="ECO:0000259" key="5">
    <source>
        <dbReference type="Pfam" id="PF07992"/>
    </source>
</evidence>
<dbReference type="PANTHER" id="PTHR42913">
    <property type="entry name" value="APOPTOSIS-INDUCING FACTOR 1"/>
    <property type="match status" value="1"/>
</dbReference>
<dbReference type="SUPFAM" id="SSF51905">
    <property type="entry name" value="FAD/NAD(P)-binding domain"/>
    <property type="match status" value="2"/>
</dbReference>
<dbReference type="RefSeq" id="WP_377369667.1">
    <property type="nucleotide sequence ID" value="NZ_JAOTJD010000015.1"/>
</dbReference>
<gene>
    <name evidence="6" type="ORF">OCL97_09555</name>
</gene>
<dbReference type="EMBL" id="JAOTJD010000015">
    <property type="protein sequence ID" value="MFD3264204.1"/>
    <property type="molecule type" value="Genomic_DNA"/>
</dbReference>
<accession>A0ABW6CMA5</accession>
<evidence type="ECO:0000313" key="6">
    <source>
        <dbReference type="EMBL" id="MFD3264204.1"/>
    </source>
</evidence>
<feature type="domain" description="FAD/NAD(P)-binding" evidence="5">
    <location>
        <begin position="6"/>
        <end position="282"/>
    </location>
</feature>
<dbReference type="Proteomes" id="UP001598130">
    <property type="component" value="Unassembled WGS sequence"/>
</dbReference>
<dbReference type="InterPro" id="IPR023753">
    <property type="entry name" value="FAD/NAD-binding_dom"/>
</dbReference>
<dbReference type="Pfam" id="PF07992">
    <property type="entry name" value="Pyr_redox_2"/>
    <property type="match status" value="1"/>
</dbReference>
<protein>
    <submittedName>
        <fullName evidence="6">FAD-dependent oxidoreductase</fullName>
    </submittedName>
</protein>
<sequence length="368" mass="39104">MTGVRRLALVGAGHAHLHIIHHLDRLRAAGVEPTLIAPRQFHYSGLATGVLSGALEVAAARVDVGALAARLGVAYLACEASDIDLARRRLILDDGTEHEFDRLSLNVGSVTRDRRGLAADPGVWTAKPLDRLLDLRSAIERFLRARGRSPSVVVAGGGPSGFEIAAALAGLLERHRVVPDVSLVGAAFGWAPAAPITRLTRSLARRGVVVLPGEVLVRAGDHCVLSEGAQRPCDMLVLATGLEAAPIIAALGLPVDGRGRLRVTPELRSINDEGVFAAGDCGVIDLEPRPMAGVFGVRAAPTLLCNLTATAAGGLEPYLPQRRWLSIMDLGDGSGLALRGRFWWQGRSALWLKRRLDVGFVARVRRTA</sequence>
<evidence type="ECO:0000256" key="4">
    <source>
        <dbReference type="ARBA" id="ARBA00023002"/>
    </source>
</evidence>
<dbReference type="Gene3D" id="3.50.50.100">
    <property type="match status" value="1"/>
</dbReference>
<comment type="cofactor">
    <cofactor evidence="1">
        <name>FAD</name>
        <dbReference type="ChEBI" id="CHEBI:57692"/>
    </cofactor>
</comment>